<keyword evidence="2" id="KW-1185">Reference proteome</keyword>
<evidence type="ECO:0000313" key="2">
    <source>
        <dbReference type="Proteomes" id="UP001151699"/>
    </source>
</evidence>
<dbReference type="Proteomes" id="UP001151699">
    <property type="component" value="Chromosome X"/>
</dbReference>
<protein>
    <submittedName>
        <fullName evidence="1">Uncharacterized protein</fullName>
    </submittedName>
</protein>
<dbReference type="AlphaFoldDB" id="A0A9Q0MY19"/>
<proteinExistence type="predicted"/>
<gene>
    <name evidence="1" type="ORF">Bhyg_11495</name>
</gene>
<organism evidence="1 2">
    <name type="scientific">Pseudolycoriella hygida</name>
    <dbReference type="NCBI Taxonomy" id="35572"/>
    <lineage>
        <taxon>Eukaryota</taxon>
        <taxon>Metazoa</taxon>
        <taxon>Ecdysozoa</taxon>
        <taxon>Arthropoda</taxon>
        <taxon>Hexapoda</taxon>
        <taxon>Insecta</taxon>
        <taxon>Pterygota</taxon>
        <taxon>Neoptera</taxon>
        <taxon>Endopterygota</taxon>
        <taxon>Diptera</taxon>
        <taxon>Nematocera</taxon>
        <taxon>Sciaroidea</taxon>
        <taxon>Sciaridae</taxon>
        <taxon>Pseudolycoriella</taxon>
    </lineage>
</organism>
<dbReference type="EMBL" id="WJQU01000003">
    <property type="protein sequence ID" value="KAJ6638757.1"/>
    <property type="molecule type" value="Genomic_DNA"/>
</dbReference>
<accession>A0A9Q0MY19</accession>
<reference evidence="1" key="1">
    <citation type="submission" date="2022-07" db="EMBL/GenBank/DDBJ databases">
        <authorList>
            <person name="Trinca V."/>
            <person name="Uliana J.V.C."/>
            <person name="Torres T.T."/>
            <person name="Ward R.J."/>
            <person name="Monesi N."/>
        </authorList>
    </citation>
    <scope>NUCLEOTIDE SEQUENCE</scope>
    <source>
        <strain evidence="1">HSMRA1968</strain>
        <tissue evidence="1">Whole embryos</tissue>
    </source>
</reference>
<evidence type="ECO:0000313" key="1">
    <source>
        <dbReference type="EMBL" id="KAJ6638757.1"/>
    </source>
</evidence>
<comment type="caution">
    <text evidence="1">The sequence shown here is derived from an EMBL/GenBank/DDBJ whole genome shotgun (WGS) entry which is preliminary data.</text>
</comment>
<sequence length="99" mass="11585">MVKKNDVMEVQRLKELSEEFATKMKTILGDVDSKSSTLDELKNKPVERFSVPEMSKRGLEHRRVYFNSSIWNAISIFTYKEPLVKTRVGDMENVELQIF</sequence>
<name>A0A9Q0MY19_9DIPT</name>